<name>A0ABW7TN83_9NOCA</name>
<dbReference type="GeneID" id="93508129"/>
<evidence type="ECO:0000256" key="1">
    <source>
        <dbReference type="SAM" id="MobiDB-lite"/>
    </source>
</evidence>
<comment type="caution">
    <text evidence="2">The sequence shown here is derived from an EMBL/GenBank/DDBJ whole genome shotgun (WGS) entry which is preliminary data.</text>
</comment>
<feature type="compositionally biased region" description="Basic and acidic residues" evidence="1">
    <location>
        <begin position="320"/>
        <end position="335"/>
    </location>
</feature>
<dbReference type="RefSeq" id="WP_033242518.1">
    <property type="nucleotide sequence ID" value="NZ_JBIRUQ010000003.1"/>
</dbReference>
<feature type="region of interest" description="Disordered" evidence="1">
    <location>
        <begin position="250"/>
        <end position="271"/>
    </location>
</feature>
<dbReference type="Proteomes" id="UP001611263">
    <property type="component" value="Unassembled WGS sequence"/>
</dbReference>
<dbReference type="EMBL" id="JBIRUQ010000003">
    <property type="protein sequence ID" value="MFI1462496.1"/>
    <property type="molecule type" value="Genomic_DNA"/>
</dbReference>
<evidence type="ECO:0000313" key="2">
    <source>
        <dbReference type="EMBL" id="MFI1462496.1"/>
    </source>
</evidence>
<feature type="compositionally biased region" description="Basic and acidic residues" evidence="1">
    <location>
        <begin position="149"/>
        <end position="158"/>
    </location>
</feature>
<protein>
    <submittedName>
        <fullName evidence="2">Uncharacterized protein</fullName>
    </submittedName>
</protein>
<accession>A0ABW7TN83</accession>
<dbReference type="Gene3D" id="3.90.210.10">
    <property type="entry name" value="Heat-Labile Enterotoxin, subunit A"/>
    <property type="match status" value="1"/>
</dbReference>
<feature type="region of interest" description="Disordered" evidence="1">
    <location>
        <begin position="149"/>
        <end position="183"/>
    </location>
</feature>
<keyword evidence="3" id="KW-1185">Reference proteome</keyword>
<reference evidence="2 3" key="1">
    <citation type="submission" date="2024-10" db="EMBL/GenBank/DDBJ databases">
        <title>The Natural Products Discovery Center: Release of the First 8490 Sequenced Strains for Exploring Actinobacteria Biosynthetic Diversity.</title>
        <authorList>
            <person name="Kalkreuter E."/>
            <person name="Kautsar S.A."/>
            <person name="Yang D."/>
            <person name="Bader C.D."/>
            <person name="Teijaro C.N."/>
            <person name="Fluegel L."/>
            <person name="Davis C.M."/>
            <person name="Simpson J.R."/>
            <person name="Lauterbach L."/>
            <person name="Steele A.D."/>
            <person name="Gui C."/>
            <person name="Meng S."/>
            <person name="Li G."/>
            <person name="Viehrig K."/>
            <person name="Ye F."/>
            <person name="Su P."/>
            <person name="Kiefer A.F."/>
            <person name="Nichols A."/>
            <person name="Cepeda A.J."/>
            <person name="Yan W."/>
            <person name="Fan B."/>
            <person name="Jiang Y."/>
            <person name="Adhikari A."/>
            <person name="Zheng C.-J."/>
            <person name="Schuster L."/>
            <person name="Cowan T.M."/>
            <person name="Smanski M.J."/>
            <person name="Chevrette M.G."/>
            <person name="De Carvalho L.P.S."/>
            <person name="Shen B."/>
        </authorList>
    </citation>
    <scope>NUCLEOTIDE SEQUENCE [LARGE SCALE GENOMIC DNA]</scope>
    <source>
        <strain evidence="2 3">NPDC020568</strain>
    </source>
</reference>
<sequence>MFEDIGHRILYSGKMVGDCLDRDIRGVGSHLADHADEMVRADEQGADLIGGVAADTDFYSGFRAWNESSEPYTLRSGLDSGRIKFYDFYKYVESNELPEHINFRKPEGSDWTINRAWGRAIAAKRDHLQQQGVTGREFSQAMRKWQDDMERQARETPGKLEFPAETSSREPYPGELYRGDGRPRETVFNEGIQTRSALPEPPFSWVDLDGAGADDWVCTSRDPAQAAYFPLGDDGETYVVRDVRNAHDKSEENSKWAGEQMVAVDRSPPPDEVYRQYAADRVEGIPADKVEGVLIDRHDPDKGMIPNPNFQPYEPTPVRPPREDTGWDNMMHDPS</sequence>
<dbReference type="SUPFAM" id="SSF56399">
    <property type="entry name" value="ADP-ribosylation"/>
    <property type="match status" value="1"/>
</dbReference>
<gene>
    <name evidence="2" type="ORF">ACH4WX_17405</name>
</gene>
<organism evidence="2 3">
    <name type="scientific">Nocardia carnea</name>
    <dbReference type="NCBI Taxonomy" id="37328"/>
    <lineage>
        <taxon>Bacteria</taxon>
        <taxon>Bacillati</taxon>
        <taxon>Actinomycetota</taxon>
        <taxon>Actinomycetes</taxon>
        <taxon>Mycobacteriales</taxon>
        <taxon>Nocardiaceae</taxon>
        <taxon>Nocardia</taxon>
    </lineage>
</organism>
<proteinExistence type="predicted"/>
<feature type="region of interest" description="Disordered" evidence="1">
    <location>
        <begin position="297"/>
        <end position="335"/>
    </location>
</feature>
<evidence type="ECO:0000313" key="3">
    <source>
        <dbReference type="Proteomes" id="UP001611263"/>
    </source>
</evidence>